<dbReference type="CDD" id="cd01335">
    <property type="entry name" value="Radical_SAM"/>
    <property type="match status" value="1"/>
</dbReference>
<dbReference type="InterPro" id="IPR007197">
    <property type="entry name" value="rSAM"/>
</dbReference>
<keyword evidence="1" id="KW-0949">S-adenosyl-L-methionine</keyword>
<keyword evidence="4" id="KW-0411">Iron-sulfur</keyword>
<organism evidence="6 7">
    <name type="scientific">Streptosporangium nondiastaticum</name>
    <dbReference type="NCBI Taxonomy" id="35764"/>
    <lineage>
        <taxon>Bacteria</taxon>
        <taxon>Bacillati</taxon>
        <taxon>Actinomycetota</taxon>
        <taxon>Actinomycetes</taxon>
        <taxon>Streptosporangiales</taxon>
        <taxon>Streptosporangiaceae</taxon>
        <taxon>Streptosporangium</taxon>
    </lineage>
</organism>
<accession>A0A9X7PF07</accession>
<keyword evidence="2" id="KW-0479">Metal-binding</keyword>
<evidence type="ECO:0000313" key="7">
    <source>
        <dbReference type="Proteomes" id="UP000242427"/>
    </source>
</evidence>
<protein>
    <submittedName>
        <fullName evidence="6">Radical SAM/SPASM domain-containing protein</fullName>
    </submittedName>
</protein>
<proteinExistence type="predicted"/>
<dbReference type="GO" id="GO:0016491">
    <property type="term" value="F:oxidoreductase activity"/>
    <property type="evidence" value="ECO:0007669"/>
    <property type="project" value="InterPro"/>
</dbReference>
<dbReference type="InterPro" id="IPR023867">
    <property type="entry name" value="Sulphatase_maturase_rSAM"/>
</dbReference>
<dbReference type="InterPro" id="IPR058240">
    <property type="entry name" value="rSAM_sf"/>
</dbReference>
<dbReference type="Pfam" id="PF04055">
    <property type="entry name" value="Radical_SAM"/>
    <property type="match status" value="1"/>
</dbReference>
<gene>
    <name evidence="6" type="ORF">B7P34_28560</name>
</gene>
<name>A0A9X7PF07_9ACTN</name>
<keyword evidence="3" id="KW-0408">Iron</keyword>
<dbReference type="EMBL" id="PXWG01000124">
    <property type="protein sequence ID" value="PSJ25376.1"/>
    <property type="molecule type" value="Genomic_DNA"/>
</dbReference>
<dbReference type="SUPFAM" id="SSF102114">
    <property type="entry name" value="Radical SAM enzymes"/>
    <property type="match status" value="1"/>
</dbReference>
<dbReference type="SFLD" id="SFLDG01067">
    <property type="entry name" value="SPASM/twitch_domain_containing"/>
    <property type="match status" value="1"/>
</dbReference>
<dbReference type="PANTHER" id="PTHR43273:SF8">
    <property type="entry name" value="RADICAL SAM DOMAIN PROTEIN"/>
    <property type="match status" value="1"/>
</dbReference>
<dbReference type="InterPro" id="IPR013785">
    <property type="entry name" value="Aldolase_TIM"/>
</dbReference>
<dbReference type="SFLD" id="SFLDG01386">
    <property type="entry name" value="main_SPASM_domain-containing"/>
    <property type="match status" value="1"/>
</dbReference>
<dbReference type="SFLD" id="SFLDG01072">
    <property type="entry name" value="dehydrogenase_like"/>
    <property type="match status" value="1"/>
</dbReference>
<evidence type="ECO:0000256" key="3">
    <source>
        <dbReference type="ARBA" id="ARBA00023004"/>
    </source>
</evidence>
<evidence type="ECO:0000259" key="5">
    <source>
        <dbReference type="Pfam" id="PF04055"/>
    </source>
</evidence>
<dbReference type="OrthoDB" id="9782387at2"/>
<dbReference type="Proteomes" id="UP000242427">
    <property type="component" value="Unassembled WGS sequence"/>
</dbReference>
<dbReference type="SFLD" id="SFLDS00029">
    <property type="entry name" value="Radical_SAM"/>
    <property type="match status" value="1"/>
</dbReference>
<dbReference type="PANTHER" id="PTHR43273">
    <property type="entry name" value="ANAEROBIC SULFATASE-MATURATING ENZYME HOMOLOG ASLB-RELATED"/>
    <property type="match status" value="1"/>
</dbReference>
<dbReference type="Gene3D" id="3.20.20.70">
    <property type="entry name" value="Aldolase class I"/>
    <property type="match status" value="1"/>
</dbReference>
<comment type="caution">
    <text evidence="6">The sequence shown here is derived from an EMBL/GenBank/DDBJ whole genome shotgun (WGS) entry which is preliminary data.</text>
</comment>
<evidence type="ECO:0000256" key="4">
    <source>
        <dbReference type="ARBA" id="ARBA00023014"/>
    </source>
</evidence>
<evidence type="ECO:0000256" key="1">
    <source>
        <dbReference type="ARBA" id="ARBA00022691"/>
    </source>
</evidence>
<keyword evidence="7" id="KW-1185">Reference proteome</keyword>
<reference evidence="6 7" key="1">
    <citation type="submission" date="2018-03" db="EMBL/GenBank/DDBJ databases">
        <title>Chitinolytic properties of Streptosporangium nondiastaticum TBG75A20.</title>
        <authorList>
            <person name="Gayathri V."/>
            <person name="Shiburaj S."/>
        </authorList>
    </citation>
    <scope>NUCLEOTIDE SEQUENCE [LARGE SCALE GENOMIC DNA]</scope>
    <source>
        <strain evidence="6 7">TBG75A20</strain>
    </source>
</reference>
<dbReference type="GO" id="GO:0051536">
    <property type="term" value="F:iron-sulfur cluster binding"/>
    <property type="evidence" value="ECO:0007669"/>
    <property type="project" value="UniProtKB-KW"/>
</dbReference>
<feature type="domain" description="Radical SAM core" evidence="5">
    <location>
        <begin position="9"/>
        <end position="146"/>
    </location>
</feature>
<evidence type="ECO:0000313" key="6">
    <source>
        <dbReference type="EMBL" id="PSJ25376.1"/>
    </source>
</evidence>
<dbReference type="GO" id="GO:0046872">
    <property type="term" value="F:metal ion binding"/>
    <property type="evidence" value="ECO:0007669"/>
    <property type="project" value="UniProtKB-KW"/>
</dbReference>
<sequence length="364" mass="40268">MQPTTLCRPLDCTYCYLPLRKTRHVMPVTVAEAVAGPVNTWAREDPRFEVVWHGGEPLSAGREHLARLMAPFRGAKHSVQTNAALIDDAWCEFFAARDVAVGVSLDGPEEMNSRRITRAGHPAYRVIRRGIDRLRHHSIHFDVIAVVSAPDPARAADLYGFFAGLGCRTLGVNIEEHEGVNTARHDLSRAAEFWEALTAAWQARPVIQVREVSRVLDFARTILDGDGDGDGEGASVVASSPARSPWDPLPTITYDGGVVLLSPELANFHDRRLGDFTTGNVLHTGLKVLLAEAEQRTRWLPEFWRGVDACKATCSYFDFCGGAHPANRYFEHNGRMDGTRTRYCTASKIALFEGVTRHAHAHGH</sequence>
<evidence type="ECO:0000256" key="2">
    <source>
        <dbReference type="ARBA" id="ARBA00022723"/>
    </source>
</evidence>
<dbReference type="AlphaFoldDB" id="A0A9X7PF07"/>